<protein>
    <submittedName>
        <fullName evidence="1">Uncharacterized protein</fullName>
    </submittedName>
</protein>
<keyword evidence="2" id="KW-1185">Reference proteome</keyword>
<evidence type="ECO:0000313" key="1">
    <source>
        <dbReference type="EMBL" id="BBE16494.1"/>
    </source>
</evidence>
<reference evidence="1" key="1">
    <citation type="journal article" date="2020" name="Int. J. Syst. Evol. Microbiol.">
        <title>Aquipluma nitroreducens gen. nov. sp. nov., a novel facultatively anaerobic bacterium isolated from a freshwater lake.</title>
        <authorList>
            <person name="Watanabe M."/>
            <person name="Kojima H."/>
            <person name="Fukui M."/>
        </authorList>
    </citation>
    <scope>NUCLEOTIDE SEQUENCE</scope>
    <source>
        <strain evidence="1">MeG22</strain>
    </source>
</reference>
<gene>
    <name evidence="1" type="ORF">AQPE_0633</name>
</gene>
<sequence length="38" mass="4445">MASMGLCEPTNKTEVWTVILKSTIWHSPHKNFKVWTEN</sequence>
<dbReference type="Proteomes" id="UP001193389">
    <property type="component" value="Chromosome"/>
</dbReference>
<dbReference type="AlphaFoldDB" id="A0A5K7S566"/>
<proteinExistence type="predicted"/>
<dbReference type="KEGG" id="anf:AQPE_0633"/>
<evidence type="ECO:0000313" key="2">
    <source>
        <dbReference type="Proteomes" id="UP001193389"/>
    </source>
</evidence>
<organism evidence="1 2">
    <name type="scientific">Aquipluma nitroreducens</name>
    <dbReference type="NCBI Taxonomy" id="2010828"/>
    <lineage>
        <taxon>Bacteria</taxon>
        <taxon>Pseudomonadati</taxon>
        <taxon>Bacteroidota</taxon>
        <taxon>Bacteroidia</taxon>
        <taxon>Marinilabiliales</taxon>
        <taxon>Prolixibacteraceae</taxon>
        <taxon>Aquipluma</taxon>
    </lineage>
</organism>
<name>A0A5K7S566_9BACT</name>
<dbReference type="EMBL" id="AP018694">
    <property type="protein sequence ID" value="BBE16494.1"/>
    <property type="molecule type" value="Genomic_DNA"/>
</dbReference>
<accession>A0A5K7S566</accession>